<dbReference type="SUPFAM" id="SSF47413">
    <property type="entry name" value="lambda repressor-like DNA-binding domains"/>
    <property type="match status" value="1"/>
</dbReference>
<proteinExistence type="predicted"/>
<dbReference type="RefSeq" id="WP_185958644.1">
    <property type="nucleotide sequence ID" value="NZ_FXTK01000007.1"/>
</dbReference>
<dbReference type="CDD" id="cd00093">
    <property type="entry name" value="HTH_XRE"/>
    <property type="match status" value="1"/>
</dbReference>
<dbReference type="PROSITE" id="PS50943">
    <property type="entry name" value="HTH_CROC1"/>
    <property type="match status" value="1"/>
</dbReference>
<accession>A0A521DDT3</accession>
<feature type="region of interest" description="Disordered" evidence="1">
    <location>
        <begin position="131"/>
        <end position="170"/>
    </location>
</feature>
<dbReference type="InterPro" id="IPR010982">
    <property type="entry name" value="Lambda_DNA-bd_dom_sf"/>
</dbReference>
<dbReference type="NCBIfam" id="NF041373">
    <property type="entry name" value="HGG_STG"/>
    <property type="match status" value="1"/>
</dbReference>
<protein>
    <submittedName>
        <fullName evidence="3">Helix-turn-helix domain-containing protein</fullName>
    </submittedName>
</protein>
<dbReference type="SMART" id="SM00530">
    <property type="entry name" value="HTH_XRE"/>
    <property type="match status" value="1"/>
</dbReference>
<dbReference type="EMBL" id="FXTK01000007">
    <property type="protein sequence ID" value="SMO69748.1"/>
    <property type="molecule type" value="Genomic_DNA"/>
</dbReference>
<dbReference type="InterPro" id="IPR001387">
    <property type="entry name" value="Cro/C1-type_HTH"/>
</dbReference>
<dbReference type="Proteomes" id="UP000319014">
    <property type="component" value="Unassembled WGS sequence"/>
</dbReference>
<evidence type="ECO:0000313" key="3">
    <source>
        <dbReference type="EMBL" id="SMO69748.1"/>
    </source>
</evidence>
<dbReference type="Pfam" id="PF13560">
    <property type="entry name" value="HTH_31"/>
    <property type="match status" value="1"/>
</dbReference>
<gene>
    <name evidence="3" type="ORF">SAMN06265221_107127</name>
</gene>
<evidence type="ECO:0000256" key="1">
    <source>
        <dbReference type="SAM" id="MobiDB-lite"/>
    </source>
</evidence>
<evidence type="ECO:0000259" key="2">
    <source>
        <dbReference type="PROSITE" id="PS50943"/>
    </source>
</evidence>
<dbReference type="GO" id="GO:0003677">
    <property type="term" value="F:DNA binding"/>
    <property type="evidence" value="ECO:0007669"/>
    <property type="project" value="InterPro"/>
</dbReference>
<dbReference type="Gene3D" id="1.10.260.40">
    <property type="entry name" value="lambda repressor-like DNA-binding domains"/>
    <property type="match status" value="1"/>
</dbReference>
<dbReference type="AlphaFoldDB" id="A0A521DDT3"/>
<name>A0A521DDT3_9RHOB</name>
<dbReference type="InterPro" id="IPR047675">
    <property type="entry name" value="Putative_zinc-bd"/>
</dbReference>
<organism evidence="3 4">
    <name type="scientific">Paracoccus laeviglucosivorans</name>
    <dbReference type="NCBI Taxonomy" id="1197861"/>
    <lineage>
        <taxon>Bacteria</taxon>
        <taxon>Pseudomonadati</taxon>
        <taxon>Pseudomonadota</taxon>
        <taxon>Alphaproteobacteria</taxon>
        <taxon>Rhodobacterales</taxon>
        <taxon>Paracoccaceae</taxon>
        <taxon>Paracoccus</taxon>
    </lineage>
</organism>
<keyword evidence="4" id="KW-1185">Reference proteome</keyword>
<feature type="domain" description="HTH cro/C1-type" evidence="2">
    <location>
        <begin position="8"/>
        <end position="57"/>
    </location>
</feature>
<feature type="compositionally biased region" description="Basic and acidic residues" evidence="1">
    <location>
        <begin position="141"/>
        <end position="154"/>
    </location>
</feature>
<reference evidence="3 4" key="1">
    <citation type="submission" date="2017-05" db="EMBL/GenBank/DDBJ databases">
        <authorList>
            <person name="Varghese N."/>
            <person name="Submissions S."/>
        </authorList>
    </citation>
    <scope>NUCLEOTIDE SEQUENCE [LARGE SCALE GENOMIC DNA]</scope>
    <source>
        <strain evidence="3 4">DSM 100094</strain>
    </source>
</reference>
<evidence type="ECO:0000313" key="4">
    <source>
        <dbReference type="Proteomes" id="UP000319014"/>
    </source>
</evidence>
<sequence length="170" mass="18682">MGMTGNELATLRRRAGLSQAVLAKRAGVSRQTISYWENKPALDGRVTTLAGIARAFDPPDRQRILNSRPGLGFVRLQVVGSISLANLRVFHAATALRSAVHAQMHRQDCGALTRRGMSCKLKSEPGKARCRLHGGLSTGPKTEEGKARIAEAQRRRWAKYRQQLGKPDKT</sequence>